<protein>
    <submittedName>
        <fullName evidence="2">Glycoside hydrolase family 13 domain protein</fullName>
    </submittedName>
</protein>
<dbReference type="AlphaFoldDB" id="F8E6V4"/>
<feature type="domain" description="AMP-activated protein kinase glycogen-binding" evidence="1">
    <location>
        <begin position="111"/>
        <end position="188"/>
    </location>
</feature>
<reference evidence="3" key="2">
    <citation type="submission" date="2011-06" db="EMBL/GenBank/DDBJ databases">
        <title>The complete genome of Flexistipes sinusarabici DSM 4947.</title>
        <authorList>
            <person name="Lucas S."/>
            <person name="Han J."/>
            <person name="Lapidus A."/>
            <person name="Bruce D."/>
            <person name="Goodwin L."/>
            <person name="Pitluck S."/>
            <person name="Peters L."/>
            <person name="Kyrpides N."/>
            <person name="Mavromatis K."/>
            <person name="Ivanova N."/>
            <person name="Mikhailova N."/>
            <person name="Chertkov O."/>
            <person name="Detter J.C."/>
            <person name="Tapia R."/>
            <person name="Han C."/>
            <person name="Land M."/>
            <person name="Hauser L."/>
            <person name="Markowitz V."/>
            <person name="Cheng J.-F."/>
            <person name="Hugenholtz P."/>
            <person name="Woyke T."/>
            <person name="Wu D."/>
            <person name="Spring S."/>
            <person name="Schroeder M."/>
            <person name="Brambilla E."/>
            <person name="Klenk H.-P."/>
            <person name="Eisen J.A."/>
        </authorList>
    </citation>
    <scope>NUCLEOTIDE SEQUENCE [LARGE SCALE GENOMIC DNA]</scope>
    <source>
        <strain evidence="3">DSM 4947 / MAS 10</strain>
    </source>
</reference>
<dbReference type="OrthoDB" id="5418559at2"/>
<proteinExistence type="predicted"/>
<evidence type="ECO:0000259" key="1">
    <source>
        <dbReference type="Pfam" id="PF16561"/>
    </source>
</evidence>
<evidence type="ECO:0000313" key="3">
    <source>
        <dbReference type="Proteomes" id="UP000006621"/>
    </source>
</evidence>
<dbReference type="RefSeq" id="WP_013885254.1">
    <property type="nucleotide sequence ID" value="NC_015672.1"/>
</dbReference>
<dbReference type="KEGG" id="fsi:Flexsi_0042"/>
<dbReference type="Proteomes" id="UP000006621">
    <property type="component" value="Chromosome"/>
</dbReference>
<dbReference type="Pfam" id="PF16561">
    <property type="entry name" value="AMPK1_CBM"/>
    <property type="match status" value="1"/>
</dbReference>
<gene>
    <name evidence="2" type="ordered locus">Flexsi_0042</name>
</gene>
<keyword evidence="2" id="KW-0378">Hydrolase</keyword>
<dbReference type="SUPFAM" id="SSF81296">
    <property type="entry name" value="E set domains"/>
    <property type="match status" value="1"/>
</dbReference>
<dbReference type="HOGENOM" id="CLU_1394383_0_0_0"/>
<dbReference type="InterPro" id="IPR014756">
    <property type="entry name" value="Ig_E-set"/>
</dbReference>
<keyword evidence="3" id="KW-1185">Reference proteome</keyword>
<accession>F8E6V4</accession>
<dbReference type="EMBL" id="CP002858">
    <property type="protein sequence ID" value="AEI13740.1"/>
    <property type="molecule type" value="Genomic_DNA"/>
</dbReference>
<dbReference type="InterPro" id="IPR032640">
    <property type="entry name" value="AMPK1_CBM"/>
</dbReference>
<dbReference type="CDD" id="cd02859">
    <property type="entry name" value="E_set_AMPKbeta_like_N"/>
    <property type="match status" value="1"/>
</dbReference>
<dbReference type="GO" id="GO:0016787">
    <property type="term" value="F:hydrolase activity"/>
    <property type="evidence" value="ECO:0007669"/>
    <property type="project" value="UniProtKB-KW"/>
</dbReference>
<evidence type="ECO:0000313" key="2">
    <source>
        <dbReference type="EMBL" id="AEI13740.1"/>
    </source>
</evidence>
<name>F8E6V4_FLESM</name>
<sequence length="189" mass="22031">MKEFLISQFIDNELDLREKKLFVENVHNEEEFYEETISSLDFEMVMKNKVSEIETPRLNIPKAKKTLSYKNLTRFTQLLAASIIIIFALSIFSNQPATQKAEKFVSYRFVIYKPEAEKVEISGEFTDWKPLKLNKVSQSGYWEAEVKLKPGEYKYFYLINDKKVVADPTSIYKVEDGFGNKNSILKVNA</sequence>
<dbReference type="InterPro" id="IPR013783">
    <property type="entry name" value="Ig-like_fold"/>
</dbReference>
<dbReference type="Gene3D" id="2.60.40.10">
    <property type="entry name" value="Immunoglobulins"/>
    <property type="match status" value="1"/>
</dbReference>
<reference evidence="2 3" key="1">
    <citation type="journal article" date="2011" name="Stand. Genomic Sci.">
        <title>Genome sequence of the moderately thermophilic halophile Flexistipes sinusarabici strain (MAS10).</title>
        <authorList>
            <person name="Lapidus A."/>
            <person name="Chertkov O."/>
            <person name="Nolan M."/>
            <person name="Lucas S."/>
            <person name="Hammon N."/>
            <person name="Deshpande S."/>
            <person name="Cheng J.F."/>
            <person name="Tapia R."/>
            <person name="Han C."/>
            <person name="Goodwin L."/>
            <person name="Pitluck S."/>
            <person name="Liolios K."/>
            <person name="Pagani I."/>
            <person name="Ivanova N."/>
            <person name="Huntemann M."/>
            <person name="Mavromatis K."/>
            <person name="Mikhailova N."/>
            <person name="Pati A."/>
            <person name="Chen A."/>
            <person name="Palaniappan K."/>
            <person name="Land M."/>
            <person name="Hauser L."/>
            <person name="Brambilla E.M."/>
            <person name="Rohde M."/>
            <person name="Abt B."/>
            <person name="Spring S."/>
            <person name="Goker M."/>
            <person name="Bristow J."/>
            <person name="Eisen J.A."/>
            <person name="Markowitz V."/>
            <person name="Hugenholtz P."/>
            <person name="Kyrpides N.C."/>
            <person name="Klenk H.P."/>
            <person name="Woyke T."/>
        </authorList>
    </citation>
    <scope>NUCLEOTIDE SEQUENCE [LARGE SCALE GENOMIC DNA]</scope>
    <source>
        <strain evidence="3">DSM 4947 / MAS 10</strain>
    </source>
</reference>
<organism evidence="2 3">
    <name type="scientific">Flexistipes sinusarabici (strain ATCC 49648 / DSM 4947 / MAS 10)</name>
    <dbReference type="NCBI Taxonomy" id="717231"/>
    <lineage>
        <taxon>Bacteria</taxon>
        <taxon>Pseudomonadati</taxon>
        <taxon>Deferribacterota</taxon>
        <taxon>Deferribacteres</taxon>
        <taxon>Deferribacterales</taxon>
        <taxon>Flexistipitaceae</taxon>
        <taxon>Flexistipes</taxon>
    </lineage>
</organism>
<dbReference type="eggNOG" id="COG0296">
    <property type="taxonomic scope" value="Bacteria"/>
</dbReference>
<dbReference type="STRING" id="717231.Flexsi_0042"/>